<dbReference type="InterPro" id="IPR011991">
    <property type="entry name" value="ArsR-like_HTH"/>
</dbReference>
<evidence type="ECO:0000256" key="1">
    <source>
        <dbReference type="ARBA" id="ARBA00023015"/>
    </source>
</evidence>
<evidence type="ECO:0000259" key="4">
    <source>
        <dbReference type="PROSITE" id="PS50987"/>
    </source>
</evidence>
<proteinExistence type="predicted"/>
<dbReference type="InterPro" id="IPR036388">
    <property type="entry name" value="WH-like_DNA-bd_sf"/>
</dbReference>
<dbReference type="NCBIfam" id="NF033788">
    <property type="entry name" value="HTH_metalloreg"/>
    <property type="match status" value="1"/>
</dbReference>
<dbReference type="InterPro" id="IPR036390">
    <property type="entry name" value="WH_DNA-bd_sf"/>
</dbReference>
<keyword evidence="1" id="KW-0805">Transcription regulation</keyword>
<evidence type="ECO:0000256" key="3">
    <source>
        <dbReference type="ARBA" id="ARBA00023163"/>
    </source>
</evidence>
<reference evidence="5" key="1">
    <citation type="submission" date="2022-03" db="EMBL/GenBank/DDBJ databases">
        <title>Draft Genome Sequence of Firmicute Strain S0AB, a Heterotrophic Iron/Sulfur-Oxidizing Extreme Acidophile.</title>
        <authorList>
            <person name="Vergara E."/>
            <person name="Pakostova E."/>
            <person name="Johnson D.B."/>
            <person name="Holmes D.S."/>
        </authorList>
    </citation>
    <scope>NUCLEOTIDE SEQUENCE</scope>
    <source>
        <strain evidence="5">S0AB</strain>
    </source>
</reference>
<dbReference type="RefSeq" id="WP_241712794.1">
    <property type="nucleotide sequence ID" value="NZ_JALBUF010000003.1"/>
</dbReference>
<accession>A0A9X2AEF7</accession>
<keyword evidence="6" id="KW-1185">Reference proteome</keyword>
<dbReference type="PANTHER" id="PTHR33154:SF18">
    <property type="entry name" value="ARSENICAL RESISTANCE OPERON REPRESSOR"/>
    <property type="match status" value="1"/>
</dbReference>
<evidence type="ECO:0000313" key="6">
    <source>
        <dbReference type="Proteomes" id="UP001139263"/>
    </source>
</evidence>
<dbReference type="Proteomes" id="UP001139263">
    <property type="component" value="Unassembled WGS sequence"/>
</dbReference>
<sequence length="122" mass="14203">MTQNKEEQQLRDSKLPMYIKVNLETIFKVLSDTTRLRMFNMLNDKGGVCCRIVPDPGQEETQYGLCVQDFVAHLQLPQSTVSHHLSLLRNAGLVRSVKKGLWVYYYRDERAVELFKRVVESL</sequence>
<dbReference type="Pfam" id="PF01022">
    <property type="entry name" value="HTH_5"/>
    <property type="match status" value="1"/>
</dbReference>
<dbReference type="GO" id="GO:0003700">
    <property type="term" value="F:DNA-binding transcription factor activity"/>
    <property type="evidence" value="ECO:0007669"/>
    <property type="project" value="InterPro"/>
</dbReference>
<dbReference type="PANTHER" id="PTHR33154">
    <property type="entry name" value="TRANSCRIPTIONAL REGULATOR, ARSR FAMILY"/>
    <property type="match status" value="1"/>
</dbReference>
<evidence type="ECO:0000313" key="5">
    <source>
        <dbReference type="EMBL" id="MCI0183041.1"/>
    </source>
</evidence>
<keyword evidence="2" id="KW-0238">DNA-binding</keyword>
<evidence type="ECO:0000256" key="2">
    <source>
        <dbReference type="ARBA" id="ARBA00023125"/>
    </source>
</evidence>
<name>A0A9X2AEF7_9BACL</name>
<dbReference type="GO" id="GO:0003677">
    <property type="term" value="F:DNA binding"/>
    <property type="evidence" value="ECO:0007669"/>
    <property type="project" value="UniProtKB-KW"/>
</dbReference>
<dbReference type="SMART" id="SM00418">
    <property type="entry name" value="HTH_ARSR"/>
    <property type="match status" value="1"/>
</dbReference>
<dbReference type="SUPFAM" id="SSF46785">
    <property type="entry name" value="Winged helix' DNA-binding domain"/>
    <property type="match status" value="1"/>
</dbReference>
<dbReference type="AlphaFoldDB" id="A0A9X2AEF7"/>
<dbReference type="Gene3D" id="1.10.10.10">
    <property type="entry name" value="Winged helix-like DNA-binding domain superfamily/Winged helix DNA-binding domain"/>
    <property type="match status" value="1"/>
</dbReference>
<comment type="caution">
    <text evidence="5">The sequence shown here is derived from an EMBL/GenBank/DDBJ whole genome shotgun (WGS) entry which is preliminary data.</text>
</comment>
<feature type="domain" description="HTH arsR-type" evidence="4">
    <location>
        <begin position="15"/>
        <end position="122"/>
    </location>
</feature>
<dbReference type="EMBL" id="JALBUF010000003">
    <property type="protein sequence ID" value="MCI0183041.1"/>
    <property type="molecule type" value="Genomic_DNA"/>
</dbReference>
<dbReference type="CDD" id="cd00090">
    <property type="entry name" value="HTH_ARSR"/>
    <property type="match status" value="1"/>
</dbReference>
<gene>
    <name evidence="5" type="ORF">MM817_01311</name>
</gene>
<protein>
    <recommendedName>
        <fullName evidence="4">HTH arsR-type domain-containing protein</fullName>
    </recommendedName>
</protein>
<dbReference type="InterPro" id="IPR001845">
    <property type="entry name" value="HTH_ArsR_DNA-bd_dom"/>
</dbReference>
<dbReference type="InterPro" id="IPR051081">
    <property type="entry name" value="HTH_MetalResp_TranReg"/>
</dbReference>
<organism evidence="5 6">
    <name type="scientific">Sulfoacidibacillus ferrooxidans</name>
    <dbReference type="NCBI Taxonomy" id="2005001"/>
    <lineage>
        <taxon>Bacteria</taxon>
        <taxon>Bacillati</taxon>
        <taxon>Bacillota</taxon>
        <taxon>Bacilli</taxon>
        <taxon>Bacillales</taxon>
        <taxon>Alicyclobacillaceae</taxon>
        <taxon>Sulfoacidibacillus</taxon>
    </lineage>
</organism>
<dbReference type="PROSITE" id="PS50987">
    <property type="entry name" value="HTH_ARSR_2"/>
    <property type="match status" value="1"/>
</dbReference>
<keyword evidence="3" id="KW-0804">Transcription</keyword>